<dbReference type="SUPFAM" id="SSF50118">
    <property type="entry name" value="Cell growth inhibitor/plasmid maintenance toxic component"/>
    <property type="match status" value="1"/>
</dbReference>
<dbReference type="EMBL" id="BARS01034458">
    <property type="protein sequence ID" value="GAG22461.1"/>
    <property type="molecule type" value="Genomic_DNA"/>
</dbReference>
<comment type="caution">
    <text evidence="1">The sequence shown here is derived from an EMBL/GenBank/DDBJ whole genome shotgun (WGS) entry which is preliminary data.</text>
</comment>
<dbReference type="InterPro" id="IPR003477">
    <property type="entry name" value="PemK-like"/>
</dbReference>
<sequence>MKKPGQVALMSFPQVDLALGKPRPVLLVAPVPGPYDDWLVCMFSTKLQQALRGFDEVIDSDASDFHSSGLKVPSVIRVARLAVVSADLL</sequence>
<dbReference type="Pfam" id="PF02452">
    <property type="entry name" value="PemK_toxin"/>
    <property type="match status" value="1"/>
</dbReference>
<evidence type="ECO:0000313" key="1">
    <source>
        <dbReference type="EMBL" id="GAG22461.1"/>
    </source>
</evidence>
<dbReference type="AlphaFoldDB" id="X0XC07"/>
<gene>
    <name evidence="1" type="ORF">S01H1_53225</name>
</gene>
<dbReference type="GO" id="GO:0003677">
    <property type="term" value="F:DNA binding"/>
    <property type="evidence" value="ECO:0007669"/>
    <property type="project" value="InterPro"/>
</dbReference>
<name>X0XC07_9ZZZZ</name>
<protein>
    <submittedName>
        <fullName evidence="1">Uncharacterized protein</fullName>
    </submittedName>
</protein>
<organism evidence="1">
    <name type="scientific">marine sediment metagenome</name>
    <dbReference type="NCBI Taxonomy" id="412755"/>
    <lineage>
        <taxon>unclassified sequences</taxon>
        <taxon>metagenomes</taxon>
        <taxon>ecological metagenomes</taxon>
    </lineage>
</organism>
<feature type="non-terminal residue" evidence="1">
    <location>
        <position position="89"/>
    </location>
</feature>
<accession>X0XC07</accession>
<proteinExistence type="predicted"/>
<reference evidence="1" key="1">
    <citation type="journal article" date="2014" name="Front. Microbiol.">
        <title>High frequency of phylogenetically diverse reductive dehalogenase-homologous genes in deep subseafloor sedimentary metagenomes.</title>
        <authorList>
            <person name="Kawai M."/>
            <person name="Futagami T."/>
            <person name="Toyoda A."/>
            <person name="Takaki Y."/>
            <person name="Nishi S."/>
            <person name="Hori S."/>
            <person name="Arai W."/>
            <person name="Tsubouchi T."/>
            <person name="Morono Y."/>
            <person name="Uchiyama I."/>
            <person name="Ito T."/>
            <person name="Fujiyama A."/>
            <person name="Inagaki F."/>
            <person name="Takami H."/>
        </authorList>
    </citation>
    <scope>NUCLEOTIDE SEQUENCE</scope>
    <source>
        <strain evidence="1">Expedition CK06-06</strain>
    </source>
</reference>